<evidence type="ECO:0000259" key="4">
    <source>
        <dbReference type="PROSITE" id="PS51206"/>
    </source>
</evidence>
<evidence type="ECO:0000256" key="1">
    <source>
        <dbReference type="ARBA" id="ARBA00022741"/>
    </source>
</evidence>
<dbReference type="InterPro" id="IPR006500">
    <property type="entry name" value="Helicase_put_C_phage/plasmid"/>
</dbReference>
<dbReference type="STRING" id="1793.AWC04_14940"/>
<dbReference type="Pfam" id="PF08706">
    <property type="entry name" value="D5_N"/>
    <property type="match status" value="1"/>
</dbReference>
<dbReference type="PANTHER" id="PTHR35372">
    <property type="entry name" value="ATP BINDING PROTEIN-RELATED"/>
    <property type="match status" value="1"/>
</dbReference>
<keyword evidence="2" id="KW-0378">Hydrolase</keyword>
<dbReference type="AlphaFoldDB" id="A0A1X1R7R7"/>
<dbReference type="PROSITE" id="PS51206">
    <property type="entry name" value="SF3_HELICASE_1"/>
    <property type="match status" value="1"/>
</dbReference>
<keyword evidence="3" id="KW-0067">ATP-binding</keyword>
<dbReference type="GO" id="GO:0016787">
    <property type="term" value="F:hydrolase activity"/>
    <property type="evidence" value="ECO:0007669"/>
    <property type="project" value="UniProtKB-KW"/>
</dbReference>
<comment type="caution">
    <text evidence="5">The sequence shown here is derived from an EMBL/GenBank/DDBJ whole genome shotgun (WGS) entry which is preliminary data.</text>
</comment>
<dbReference type="GO" id="GO:0005524">
    <property type="term" value="F:ATP binding"/>
    <property type="evidence" value="ECO:0007669"/>
    <property type="project" value="UniProtKB-KW"/>
</dbReference>
<dbReference type="InterPro" id="IPR051620">
    <property type="entry name" value="ORF904-like_C"/>
</dbReference>
<proteinExistence type="predicted"/>
<dbReference type="InterPro" id="IPR014818">
    <property type="entry name" value="Phage/plasmid_primase_P4_C"/>
</dbReference>
<dbReference type="EMBL" id="LQOJ01000048">
    <property type="protein sequence ID" value="ORV00966.1"/>
    <property type="molecule type" value="Genomic_DNA"/>
</dbReference>
<dbReference type="InterPro" id="IPR014015">
    <property type="entry name" value="Helicase_SF3_DNA-vir"/>
</dbReference>
<sequence>MLAEYVEIDGELREPSIKDYLNQPLQAPPVVVQAIHREVAGAVAALMDRRLRYHRAENTFYEWDGTSTSEITDSRARELVKQCCTPPDHEAKSSQLVIPVKTVAIGPSEGKRLEAQGYGTYDSSFGRFTLSDGTVITEYSVPADAWIGDTMNTNKIFEDFRGRDSVLMKGDFDSEPYLLRSGDQVLDLSEGSLAEGIRTRRANRHDLMLRSVGPDFDIDARCPKWVQFVAEVTSHTDRDTGEVIERPHIAEYLQKAAGLSLVGRLIEQTHFILWARTGSNGKSVFIATLLHVMGTYAGILPKTVLEEKPASSGPTTDLTVLNGARMAYAKETKKVRWDAELLKELRSPERLTARKLYQDNTSWTPTHTLWLTTNNAPRVPANDLAFWRGVQIVPFDQRWWSENDSDELRRLSIAPANPKLGDELAEEAPGILNWMLEGLRLYYAEGLTVPEEVRAATAEAQGAGSVWTDFLMEYIEVTEDESDTVEVRMLFNLWKEYKSQNSQRSSLTPSSPPSLEMEMLESVPSARLIRPEPGKRRTVKKIAGIKLTEAGEDAKQALMGSVDGKSNVRTVDFGTVQVGMSV</sequence>
<evidence type="ECO:0000313" key="6">
    <source>
        <dbReference type="Proteomes" id="UP000193484"/>
    </source>
</evidence>
<keyword evidence="1" id="KW-0547">Nucleotide-binding</keyword>
<gene>
    <name evidence="5" type="ORF">AWC04_14940</name>
</gene>
<protein>
    <recommendedName>
        <fullName evidence="4">SF3 helicase domain-containing protein</fullName>
    </recommendedName>
</protein>
<name>A0A1X1R7R7_MYCFA</name>
<dbReference type="NCBIfam" id="TIGR01613">
    <property type="entry name" value="primase_Cterm"/>
    <property type="match status" value="1"/>
</dbReference>
<dbReference type="Proteomes" id="UP000193484">
    <property type="component" value="Unassembled WGS sequence"/>
</dbReference>
<reference evidence="5 6" key="1">
    <citation type="submission" date="2016-01" db="EMBL/GenBank/DDBJ databases">
        <title>The new phylogeny of the genus Mycobacterium.</title>
        <authorList>
            <person name="Tarcisio F."/>
            <person name="Conor M."/>
            <person name="Antonella G."/>
            <person name="Elisabetta G."/>
            <person name="Giulia F.S."/>
            <person name="Sara T."/>
            <person name="Anna F."/>
            <person name="Clotilde B."/>
            <person name="Roberto B."/>
            <person name="Veronica D.S."/>
            <person name="Fabio R."/>
            <person name="Monica P."/>
            <person name="Olivier J."/>
            <person name="Enrico T."/>
            <person name="Nicola S."/>
        </authorList>
    </citation>
    <scope>NUCLEOTIDE SEQUENCE [LARGE SCALE GENOMIC DNA]</scope>
    <source>
        <strain evidence="5 6">DSM 44179</strain>
    </source>
</reference>
<keyword evidence="6" id="KW-1185">Reference proteome</keyword>
<dbReference type="PANTHER" id="PTHR35372:SF2">
    <property type="entry name" value="SF3 HELICASE DOMAIN-CONTAINING PROTEIN"/>
    <property type="match status" value="1"/>
</dbReference>
<organism evidence="5 6">
    <name type="scientific">Mycolicibacterium fallax</name>
    <name type="common">Mycobacterium fallax</name>
    <dbReference type="NCBI Taxonomy" id="1793"/>
    <lineage>
        <taxon>Bacteria</taxon>
        <taxon>Bacillati</taxon>
        <taxon>Actinomycetota</taxon>
        <taxon>Actinomycetes</taxon>
        <taxon>Mycobacteriales</taxon>
        <taxon>Mycobacteriaceae</taxon>
        <taxon>Mycolicibacterium</taxon>
    </lineage>
</organism>
<evidence type="ECO:0000256" key="3">
    <source>
        <dbReference type="ARBA" id="ARBA00022840"/>
    </source>
</evidence>
<feature type="domain" description="SF3 helicase" evidence="4">
    <location>
        <begin position="248"/>
        <end position="408"/>
    </location>
</feature>
<accession>A0A1X1R7R7</accession>
<evidence type="ECO:0000313" key="5">
    <source>
        <dbReference type="EMBL" id="ORV00966.1"/>
    </source>
</evidence>
<evidence type="ECO:0000256" key="2">
    <source>
        <dbReference type="ARBA" id="ARBA00022801"/>
    </source>
</evidence>